<proteinExistence type="predicted"/>
<dbReference type="GeneID" id="85338370"/>
<dbReference type="RefSeq" id="XP_060314523.1">
    <property type="nucleotide sequence ID" value="XM_060454823.1"/>
</dbReference>
<dbReference type="Proteomes" id="UP001240678">
    <property type="component" value="Unassembled WGS sequence"/>
</dbReference>
<organism evidence="2 3">
    <name type="scientific">Colletotrichum costaricense</name>
    <dbReference type="NCBI Taxonomy" id="1209916"/>
    <lineage>
        <taxon>Eukaryota</taxon>
        <taxon>Fungi</taxon>
        <taxon>Dikarya</taxon>
        <taxon>Ascomycota</taxon>
        <taxon>Pezizomycotina</taxon>
        <taxon>Sordariomycetes</taxon>
        <taxon>Hypocreomycetidae</taxon>
        <taxon>Glomerellales</taxon>
        <taxon>Glomerellaceae</taxon>
        <taxon>Colletotrichum</taxon>
        <taxon>Colletotrichum acutatum species complex</taxon>
    </lineage>
</organism>
<evidence type="ECO:0000256" key="1">
    <source>
        <dbReference type="SAM" id="MobiDB-lite"/>
    </source>
</evidence>
<comment type="caution">
    <text evidence="2">The sequence shown here is derived from an EMBL/GenBank/DDBJ whole genome shotgun (WGS) entry which is preliminary data.</text>
</comment>
<evidence type="ECO:0000313" key="2">
    <source>
        <dbReference type="EMBL" id="KAK1528821.1"/>
    </source>
</evidence>
<evidence type="ECO:0000313" key="3">
    <source>
        <dbReference type="Proteomes" id="UP001240678"/>
    </source>
</evidence>
<feature type="region of interest" description="Disordered" evidence="1">
    <location>
        <begin position="1"/>
        <end position="47"/>
    </location>
</feature>
<accession>A0AAJ0E139</accession>
<keyword evidence="3" id="KW-1185">Reference proteome</keyword>
<name>A0AAJ0E139_9PEZI</name>
<dbReference type="AlphaFoldDB" id="A0AAJ0E139"/>
<gene>
    <name evidence="2" type="ORF">CCOS01_06655</name>
</gene>
<dbReference type="EMBL" id="MOOE01000006">
    <property type="protein sequence ID" value="KAK1528821.1"/>
    <property type="molecule type" value="Genomic_DNA"/>
</dbReference>
<protein>
    <submittedName>
        <fullName evidence="2">Uncharacterized protein</fullName>
    </submittedName>
</protein>
<sequence length="47" mass="5176">MQHSSHQEKEMCSGPSRGTLSRFQPPSVRMGFSFPIQRQGAIGSGRV</sequence>
<reference evidence="2 3" key="1">
    <citation type="submission" date="2016-10" db="EMBL/GenBank/DDBJ databases">
        <title>The genome sequence of Colletotrichum fioriniae PJ7.</title>
        <authorList>
            <person name="Baroncelli R."/>
        </authorList>
    </citation>
    <scope>NUCLEOTIDE SEQUENCE [LARGE SCALE GENOMIC DNA]</scope>
    <source>
        <strain evidence="2 3">IMI 309622</strain>
    </source>
</reference>
<feature type="compositionally biased region" description="Basic and acidic residues" evidence="1">
    <location>
        <begin position="1"/>
        <end position="11"/>
    </location>
</feature>